<dbReference type="InterPro" id="IPR017896">
    <property type="entry name" value="4Fe4S_Fe-S-bd"/>
</dbReference>
<dbReference type="Proteomes" id="UP000663720">
    <property type="component" value="Chromosome"/>
</dbReference>
<dbReference type="Gene3D" id="3.30.70.20">
    <property type="match status" value="2"/>
</dbReference>
<dbReference type="Pfam" id="PF13247">
    <property type="entry name" value="Fer4_11"/>
    <property type="match status" value="1"/>
</dbReference>
<dbReference type="SUPFAM" id="SSF54862">
    <property type="entry name" value="4Fe-4S ferredoxins"/>
    <property type="match status" value="1"/>
</dbReference>
<dbReference type="AlphaFoldDB" id="A0A975GG16"/>
<evidence type="ECO:0000256" key="3">
    <source>
        <dbReference type="ARBA" id="ARBA00022723"/>
    </source>
</evidence>
<keyword evidence="5" id="KW-0249">Electron transport</keyword>
<dbReference type="EMBL" id="CP061799">
    <property type="protein sequence ID" value="QTA79785.1"/>
    <property type="molecule type" value="Genomic_DNA"/>
</dbReference>
<evidence type="ECO:0000256" key="7">
    <source>
        <dbReference type="ARBA" id="ARBA00023014"/>
    </source>
</evidence>
<dbReference type="InterPro" id="IPR050954">
    <property type="entry name" value="ET_IronSulfur_Cluster-Binding"/>
</dbReference>
<organism evidence="9 10">
    <name type="scientific">Desulfonema limicola</name>
    <dbReference type="NCBI Taxonomy" id="45656"/>
    <lineage>
        <taxon>Bacteria</taxon>
        <taxon>Pseudomonadati</taxon>
        <taxon>Thermodesulfobacteriota</taxon>
        <taxon>Desulfobacteria</taxon>
        <taxon>Desulfobacterales</taxon>
        <taxon>Desulfococcaceae</taxon>
        <taxon>Desulfonema</taxon>
    </lineage>
</organism>
<protein>
    <submittedName>
        <fullName evidence="9">4Fe-4S ferredoxin iron-sulfur binding domain-containing protein</fullName>
    </submittedName>
</protein>
<keyword evidence="2" id="KW-0004">4Fe-4S</keyword>
<keyword evidence="4" id="KW-0677">Repeat</keyword>
<accession>A0A975GG16</accession>
<reference evidence="9" key="1">
    <citation type="journal article" date="2021" name="Microb. Physiol.">
        <title>Proteogenomic Insights into the Physiology of Marine, Sulfate-Reducing, Filamentous Desulfonema limicola and Desulfonema magnum.</title>
        <authorList>
            <person name="Schnaars V."/>
            <person name="Wohlbrand L."/>
            <person name="Scheve S."/>
            <person name="Hinrichs C."/>
            <person name="Reinhardt R."/>
            <person name="Rabus R."/>
        </authorList>
    </citation>
    <scope>NUCLEOTIDE SEQUENCE</scope>
    <source>
        <strain evidence="9">5ac10</strain>
    </source>
</reference>
<keyword evidence="7" id="KW-0411">Iron-sulfur</keyword>
<dbReference type="CDD" id="cd16374">
    <property type="entry name" value="DMSOR_beta_like"/>
    <property type="match status" value="1"/>
</dbReference>
<dbReference type="PANTHER" id="PTHR43177:SF5">
    <property type="entry name" value="ANAEROBIC DIMETHYL SULFOXIDE REDUCTASE CHAIN B-RELATED"/>
    <property type="match status" value="1"/>
</dbReference>
<sequence>MKQVVVHPEYCLGCMQCMTACAIAHSQTHSLFYAVLEDPVPKSRIHVGAGLFGEGFPNRCRHCDPAPCMTACLSGAISRIPETNTVYIDPDKCINCASCSMVCPFGVIRYHKDISAISGKITAVKCDNCHERQIQGQIPACVEACKSNALTFEEPSEAMKRKTNKTACTMSSETMKIPAASGFDLLNAVKKVQAEIKTC</sequence>
<dbReference type="GO" id="GO:0051539">
    <property type="term" value="F:4 iron, 4 sulfur cluster binding"/>
    <property type="evidence" value="ECO:0007669"/>
    <property type="project" value="UniProtKB-KW"/>
</dbReference>
<dbReference type="GO" id="GO:0046872">
    <property type="term" value="F:metal ion binding"/>
    <property type="evidence" value="ECO:0007669"/>
    <property type="project" value="UniProtKB-KW"/>
</dbReference>
<name>A0A975GG16_9BACT</name>
<evidence type="ECO:0000256" key="6">
    <source>
        <dbReference type="ARBA" id="ARBA00023004"/>
    </source>
</evidence>
<evidence type="ECO:0000259" key="8">
    <source>
        <dbReference type="PROSITE" id="PS51379"/>
    </source>
</evidence>
<keyword evidence="1" id="KW-0813">Transport</keyword>
<evidence type="ECO:0000256" key="2">
    <source>
        <dbReference type="ARBA" id="ARBA00022485"/>
    </source>
</evidence>
<keyword evidence="3" id="KW-0479">Metal-binding</keyword>
<keyword evidence="10" id="KW-1185">Reference proteome</keyword>
<keyword evidence="6" id="KW-0408">Iron</keyword>
<dbReference type="PROSITE" id="PS00198">
    <property type="entry name" value="4FE4S_FER_1"/>
    <property type="match status" value="1"/>
</dbReference>
<dbReference type="InterPro" id="IPR017900">
    <property type="entry name" value="4Fe4S_Fe_S_CS"/>
</dbReference>
<gene>
    <name evidence="9" type="ORF">dnl_20650</name>
</gene>
<dbReference type="PROSITE" id="PS51379">
    <property type="entry name" value="4FE4S_FER_2"/>
    <property type="match status" value="2"/>
</dbReference>
<dbReference type="PANTHER" id="PTHR43177">
    <property type="entry name" value="PROTEIN NRFC"/>
    <property type="match status" value="1"/>
</dbReference>
<feature type="domain" description="4Fe-4S ferredoxin-type" evidence="8">
    <location>
        <begin position="84"/>
        <end position="113"/>
    </location>
</feature>
<evidence type="ECO:0000313" key="9">
    <source>
        <dbReference type="EMBL" id="QTA79785.1"/>
    </source>
</evidence>
<dbReference type="RefSeq" id="WP_207691494.1">
    <property type="nucleotide sequence ID" value="NZ_CP061799.1"/>
</dbReference>
<evidence type="ECO:0000256" key="4">
    <source>
        <dbReference type="ARBA" id="ARBA00022737"/>
    </source>
</evidence>
<feature type="domain" description="4Fe-4S ferredoxin-type" evidence="8">
    <location>
        <begin position="2"/>
        <end position="31"/>
    </location>
</feature>
<evidence type="ECO:0000256" key="1">
    <source>
        <dbReference type="ARBA" id="ARBA00022448"/>
    </source>
</evidence>
<proteinExistence type="predicted"/>
<evidence type="ECO:0000313" key="10">
    <source>
        <dbReference type="Proteomes" id="UP000663720"/>
    </source>
</evidence>
<dbReference type="KEGG" id="dli:dnl_20650"/>
<evidence type="ECO:0000256" key="5">
    <source>
        <dbReference type="ARBA" id="ARBA00022982"/>
    </source>
</evidence>